<reference evidence="3 4" key="1">
    <citation type="submission" date="2018-11" db="EMBL/GenBank/DDBJ databases">
        <title>Sequencing the genomes of 1000 actinobacteria strains.</title>
        <authorList>
            <person name="Klenk H.-P."/>
        </authorList>
    </citation>
    <scope>NUCLEOTIDE SEQUENCE [LARGE SCALE GENOMIC DNA]</scope>
    <source>
        <strain evidence="3 4">DSM 14012</strain>
    </source>
</reference>
<dbReference type="RefSeq" id="WP_123539683.1">
    <property type="nucleotide sequence ID" value="NZ_FXAP01000003.1"/>
</dbReference>
<feature type="domain" description="Right handed beta helix" evidence="2">
    <location>
        <begin position="542"/>
        <end position="701"/>
    </location>
</feature>
<dbReference type="Gene3D" id="2.160.20.10">
    <property type="entry name" value="Single-stranded right-handed beta-helix, Pectin lyase-like"/>
    <property type="match status" value="2"/>
</dbReference>
<dbReference type="InterPro" id="IPR022441">
    <property type="entry name" value="Para_beta_helix_rpt-2"/>
</dbReference>
<evidence type="ECO:0000256" key="1">
    <source>
        <dbReference type="SAM" id="MobiDB-lite"/>
    </source>
</evidence>
<organism evidence="3 4">
    <name type="scientific">Plantibacter flavus</name>
    <dbReference type="NCBI Taxonomy" id="150123"/>
    <lineage>
        <taxon>Bacteria</taxon>
        <taxon>Bacillati</taxon>
        <taxon>Actinomycetota</taxon>
        <taxon>Actinomycetes</taxon>
        <taxon>Micrococcales</taxon>
        <taxon>Microbacteriaceae</taxon>
        <taxon>Plantibacter</taxon>
    </lineage>
</organism>
<accession>A0A3N2C0C5</accession>
<name>A0A3N2C0C5_9MICO</name>
<dbReference type="InterPro" id="IPR011050">
    <property type="entry name" value="Pectin_lyase_fold/virulence"/>
</dbReference>
<dbReference type="InterPro" id="IPR006626">
    <property type="entry name" value="PbH1"/>
</dbReference>
<comment type="caution">
    <text evidence="3">The sequence shown here is derived from an EMBL/GenBank/DDBJ whole genome shotgun (WGS) entry which is preliminary data.</text>
</comment>
<feature type="region of interest" description="Disordered" evidence="1">
    <location>
        <begin position="272"/>
        <end position="327"/>
    </location>
</feature>
<keyword evidence="4" id="KW-1185">Reference proteome</keyword>
<dbReference type="SMART" id="SM00710">
    <property type="entry name" value="PbH1"/>
    <property type="match status" value="7"/>
</dbReference>
<feature type="compositionally biased region" description="Low complexity" evidence="1">
    <location>
        <begin position="309"/>
        <end position="318"/>
    </location>
</feature>
<feature type="compositionally biased region" description="Pro residues" evidence="1">
    <location>
        <begin position="282"/>
        <end position="308"/>
    </location>
</feature>
<dbReference type="NCBIfam" id="TIGR03804">
    <property type="entry name" value="para_beta_helix"/>
    <property type="match status" value="1"/>
</dbReference>
<dbReference type="SUPFAM" id="SSF51126">
    <property type="entry name" value="Pectin lyase-like"/>
    <property type="match status" value="1"/>
</dbReference>
<gene>
    <name evidence="3" type="ORF">EDD42_0807</name>
</gene>
<protein>
    <submittedName>
        <fullName evidence="3">Parallel beta-helix repeat protein</fullName>
    </submittedName>
</protein>
<dbReference type="InterPro" id="IPR039448">
    <property type="entry name" value="Beta_helix"/>
</dbReference>
<dbReference type="Proteomes" id="UP000266915">
    <property type="component" value="Unassembled WGS sequence"/>
</dbReference>
<dbReference type="InterPro" id="IPR012334">
    <property type="entry name" value="Pectin_lyas_fold"/>
</dbReference>
<evidence type="ECO:0000313" key="4">
    <source>
        <dbReference type="Proteomes" id="UP000266915"/>
    </source>
</evidence>
<sequence>MPRTPNRTTTADRAAPTAARRSVKRLGSVLATGLAAGALLLTSFTATAPASAAASTGWEHGAPIVTDTFKRDAASGFGAAELGGKYTTSGKGLSVSSGAGVISFDTAATARQAVLTGVQTGDAQASTTVVVPALPRGGNGVSVGLQLRSDGASYYQGTLRIAPNGSAFLGISRVDGSASKQSRLQDEVLVASALQAGSTINLDVRVHGDTTVRVAARAWSLGAATPSWQRVVDDQSDQRITKGGIGVWSYLSSATAAPASLTVTALNAVALIPGTNDTDPEPATPTTPTPDPAEPAPTTPTVPAPVDPAAPTTEVPVASAGRGSAPVGTTAYPIPSGAKYVKAGNGTSGTGTLASPYTSLAYAVATAPSGSTLVLRAGIYRESVSVSGAKKVTIEAYPNEAVWLDGSDTVTGWKKSTTGWAVGGISTNFDSGPTFTKGAPDNTAESTKFVDPAYPMAAHPEQVWVNGTAQKEVASEKAVTAGTFYVDDAGKRVVLGSDPTGKTVDVTKRQTALAVKSVGSIVRGIGVRNYGNSVYQMGAITAQANSITFENLVVKNNATIGMHTWGSGVTFANITSTGNGMQGGGANNADNLVVKNSVFSGNNVERFKRTPASGGFKISRSRTVSFINSDFQDNTSVGLWLDESVYNAKVVGNRVTGNGASGLILEISDTITVANNIIAGNARYGLWIGSTGNVQIWNNTLTGNTLTALQITQDTRRQTNLSQAGHDRRQPQPDMTVPWLVRNITVSNNVVSGAAGGCLVCVEDQSKEFTAEQMKLTLNGNLYQRASASAPSLVVRWGQAGATPKSFKTLAEFTKATGQDKRSALVDGTAVTTASYQLTPAALAKSAAISVPLPNAVAALFGQTPGAAPARTGSLLTP</sequence>
<dbReference type="Pfam" id="PF13229">
    <property type="entry name" value="Beta_helix"/>
    <property type="match status" value="1"/>
</dbReference>
<dbReference type="AlphaFoldDB" id="A0A3N2C0C5"/>
<proteinExistence type="predicted"/>
<dbReference type="EMBL" id="RKHL01000001">
    <property type="protein sequence ID" value="ROR80764.1"/>
    <property type="molecule type" value="Genomic_DNA"/>
</dbReference>
<evidence type="ECO:0000259" key="2">
    <source>
        <dbReference type="Pfam" id="PF13229"/>
    </source>
</evidence>
<evidence type="ECO:0000313" key="3">
    <source>
        <dbReference type="EMBL" id="ROR80764.1"/>
    </source>
</evidence>